<dbReference type="AlphaFoldDB" id="A0A0M4E4U6"/>
<feature type="domain" description="ZAD" evidence="2">
    <location>
        <begin position="21"/>
        <end position="88"/>
    </location>
</feature>
<evidence type="ECO:0000259" key="2">
    <source>
        <dbReference type="Pfam" id="PF07776"/>
    </source>
</evidence>
<dbReference type="OrthoDB" id="7959766at2759"/>
<name>A0A0M4E4U6_DROBS</name>
<dbReference type="Proteomes" id="UP000494163">
    <property type="component" value="Chromosome 2R"/>
</dbReference>
<dbReference type="Pfam" id="PF07776">
    <property type="entry name" value="zf-AD"/>
    <property type="match status" value="1"/>
</dbReference>
<gene>
    <name evidence="3" type="ORF">Dbus_chr2Rg745</name>
</gene>
<dbReference type="OMA" id="SHMGNSV"/>
<dbReference type="GO" id="GO:0005634">
    <property type="term" value="C:nucleus"/>
    <property type="evidence" value="ECO:0007669"/>
    <property type="project" value="InterPro"/>
</dbReference>
<reference evidence="3 4" key="1">
    <citation type="submission" date="2015-08" db="EMBL/GenBank/DDBJ databases">
        <title>Ancestral chromatin configuration constrains chromatin evolution on differentiating sex chromosomes in Drosophila.</title>
        <authorList>
            <person name="Zhou Q."/>
            <person name="Bachtrog D."/>
        </authorList>
    </citation>
    <scope>NUCLEOTIDE SEQUENCE [LARGE SCALE GENOMIC DNA]</scope>
    <source>
        <tissue evidence="3">Whole larvae</tissue>
    </source>
</reference>
<evidence type="ECO:0000313" key="3">
    <source>
        <dbReference type="EMBL" id="ALC41166.1"/>
    </source>
</evidence>
<protein>
    <submittedName>
        <fullName evidence="3">Phyl</fullName>
    </submittedName>
</protein>
<organism evidence="3 4">
    <name type="scientific">Drosophila busckii</name>
    <name type="common">Fruit fly</name>
    <dbReference type="NCBI Taxonomy" id="30019"/>
    <lineage>
        <taxon>Eukaryota</taxon>
        <taxon>Metazoa</taxon>
        <taxon>Ecdysozoa</taxon>
        <taxon>Arthropoda</taxon>
        <taxon>Hexapoda</taxon>
        <taxon>Insecta</taxon>
        <taxon>Pterygota</taxon>
        <taxon>Neoptera</taxon>
        <taxon>Endopterygota</taxon>
        <taxon>Diptera</taxon>
        <taxon>Brachycera</taxon>
        <taxon>Muscomorpha</taxon>
        <taxon>Ephydroidea</taxon>
        <taxon>Drosophilidae</taxon>
        <taxon>Drosophila</taxon>
    </lineage>
</organism>
<dbReference type="InterPro" id="IPR012934">
    <property type="entry name" value="Znf_AD"/>
</dbReference>
<dbReference type="EMBL" id="CP012524">
    <property type="protein sequence ID" value="ALC41166.1"/>
    <property type="molecule type" value="Genomic_DNA"/>
</dbReference>
<keyword evidence="4" id="KW-1185">Reference proteome</keyword>
<dbReference type="GO" id="GO:0008270">
    <property type="term" value="F:zinc ion binding"/>
    <property type="evidence" value="ECO:0007669"/>
    <property type="project" value="InterPro"/>
</dbReference>
<accession>A0A0M4E4U6</accession>
<evidence type="ECO:0000256" key="1">
    <source>
        <dbReference type="SAM" id="MobiDB-lite"/>
    </source>
</evidence>
<dbReference type="STRING" id="30019.A0A0M4E4U6"/>
<proteinExistence type="predicted"/>
<sequence>MPAAASSSASAASASEYLKRTCLICGCQTNQTINIYEPRSGPNIVQLIQAKFKFQPLNEDKFLCFSCNNWLINWHSLQAVNSNDAESQSQSPAHMSNNSSGALVQQRAKVRPIAQVRPQPQVQVPQRPQLPTAVSAAAPASSPLPATVISYNKRRFGRRNEAGLRNMRKMLRYCCVCGGTIVLRLLHATSPQTLTKLAQRKGYTLCRKCRHKEQSRRQTVRALRTALVKPLPTPTPNLPHYQRLPAPRVDGKVVAMFRRLGTTLSTEQQVETEATSAVRNLRIMSPVKQRPRWTRALEQDEVLLEFDSAISEVMPASKTTARRRLRYQLANEAEAEVEVIEVQSELTEAQDKVSHQTLAGLKLPLGLSITLV</sequence>
<evidence type="ECO:0000313" key="4">
    <source>
        <dbReference type="Proteomes" id="UP000494163"/>
    </source>
</evidence>
<feature type="region of interest" description="Disordered" evidence="1">
    <location>
        <begin position="83"/>
        <end position="102"/>
    </location>
</feature>